<dbReference type="OrthoDB" id="10066767at2759"/>
<evidence type="ECO:0000313" key="1">
    <source>
        <dbReference type="EMBL" id="CAG7821028.1"/>
    </source>
</evidence>
<dbReference type="AlphaFoldDB" id="A0A8J2LED2"/>
<feature type="non-terminal residue" evidence="1">
    <location>
        <position position="283"/>
    </location>
</feature>
<dbReference type="EMBL" id="CAJVCH010497987">
    <property type="protein sequence ID" value="CAG7821028.1"/>
    <property type="molecule type" value="Genomic_DNA"/>
</dbReference>
<dbReference type="PANTHER" id="PTHR47331:SF5">
    <property type="entry name" value="RIBONUCLEASE H"/>
    <property type="match status" value="1"/>
</dbReference>
<comment type="caution">
    <text evidence="1">The sequence shown here is derived from an EMBL/GenBank/DDBJ whole genome shotgun (WGS) entry which is preliminary data.</text>
</comment>
<accession>A0A8J2LED2</accession>
<keyword evidence="2" id="KW-1185">Reference proteome</keyword>
<reference evidence="1" key="1">
    <citation type="submission" date="2021-06" db="EMBL/GenBank/DDBJ databases">
        <authorList>
            <person name="Hodson N. C."/>
            <person name="Mongue J. A."/>
            <person name="Jaron S. K."/>
        </authorList>
    </citation>
    <scope>NUCLEOTIDE SEQUENCE</scope>
</reference>
<gene>
    <name evidence="1" type="ORF">AFUS01_LOCUS31390</name>
</gene>
<dbReference type="Proteomes" id="UP000708208">
    <property type="component" value="Unassembled WGS sequence"/>
</dbReference>
<organism evidence="1 2">
    <name type="scientific">Allacma fusca</name>
    <dbReference type="NCBI Taxonomy" id="39272"/>
    <lineage>
        <taxon>Eukaryota</taxon>
        <taxon>Metazoa</taxon>
        <taxon>Ecdysozoa</taxon>
        <taxon>Arthropoda</taxon>
        <taxon>Hexapoda</taxon>
        <taxon>Collembola</taxon>
        <taxon>Symphypleona</taxon>
        <taxon>Sminthuridae</taxon>
        <taxon>Allacma</taxon>
    </lineage>
</organism>
<protein>
    <submittedName>
        <fullName evidence="1">Uncharacterized protein</fullName>
    </submittedName>
</protein>
<name>A0A8J2LED2_9HEXA</name>
<evidence type="ECO:0000313" key="2">
    <source>
        <dbReference type="Proteomes" id="UP000708208"/>
    </source>
</evidence>
<proteinExistence type="predicted"/>
<dbReference type="PANTHER" id="PTHR47331">
    <property type="entry name" value="PHD-TYPE DOMAIN-CONTAINING PROTEIN"/>
    <property type="match status" value="1"/>
</dbReference>
<sequence>MLIDELVAKLPDSAKMKWAESIDNLESDPSLEDFRWFIERQTQIMSNIVTYVKASESKFQKDSKGKDQQRTTKKVTETLLNVEENLNTAGKSESTKSPRKRICTYCECEGHWGFKCPVFEQDPINTKWSVIKQKKLCCGCLRPGHSVKECKTKRKCTNEGCKFNHHPYLHCDTRTTENFESSSPAKSLEKEQVSNILTGKEKPRVLLRIAPVLIKGPKTESVVYALFDEASTCTLVDQSLADKFGLRGMLDPLHMRFARGLEADDDSSERIKFSIADPKTKEF</sequence>